<dbReference type="AlphaFoldDB" id="A0A1E3PT58"/>
<evidence type="ECO:0000256" key="8">
    <source>
        <dbReference type="ARBA" id="ARBA00022927"/>
    </source>
</evidence>
<dbReference type="GO" id="GO:0043813">
    <property type="term" value="F:phosphatidylinositol-3,5-bisphosphate 5-phosphatase activity"/>
    <property type="evidence" value="ECO:0007669"/>
    <property type="project" value="TreeGrafter"/>
</dbReference>
<dbReference type="InterPro" id="IPR046985">
    <property type="entry name" value="IP5"/>
</dbReference>
<evidence type="ECO:0000256" key="1">
    <source>
        <dbReference type="ARBA" id="ARBA00004496"/>
    </source>
</evidence>
<keyword evidence="12" id="KW-1185">Reference proteome</keyword>
<comment type="subcellular location">
    <subcellularLocation>
        <location evidence="1">Cytoplasm</location>
    </subcellularLocation>
</comment>
<dbReference type="Proteomes" id="UP000095009">
    <property type="component" value="Unassembled WGS sequence"/>
</dbReference>
<protein>
    <recommendedName>
        <fullName evidence="4">phosphoinositide 5-phosphatase</fullName>
        <ecNumber evidence="4">3.1.3.36</ecNumber>
    </recommendedName>
</protein>
<evidence type="ECO:0000259" key="10">
    <source>
        <dbReference type="PROSITE" id="PS50275"/>
    </source>
</evidence>
<keyword evidence="8" id="KW-0653">Protein transport</keyword>
<dbReference type="GO" id="GO:0005737">
    <property type="term" value="C:cytoplasm"/>
    <property type="evidence" value="ECO:0007669"/>
    <property type="project" value="UniProtKB-SubCell"/>
</dbReference>
<keyword evidence="7" id="KW-0378">Hydrolase</keyword>
<dbReference type="SUPFAM" id="SSF56219">
    <property type="entry name" value="DNase I-like"/>
    <property type="match status" value="1"/>
</dbReference>
<dbReference type="Gene3D" id="3.60.10.10">
    <property type="entry name" value="Endonuclease/exonuclease/phosphatase"/>
    <property type="match status" value="1"/>
</dbReference>
<gene>
    <name evidence="11" type="ORF">NADFUDRAFT_4149</name>
</gene>
<dbReference type="GO" id="GO:0004439">
    <property type="term" value="F:phosphatidylinositol-4,5-bisphosphate 5-phosphatase activity"/>
    <property type="evidence" value="ECO:0007669"/>
    <property type="project" value="UniProtKB-EC"/>
</dbReference>
<evidence type="ECO:0000256" key="5">
    <source>
        <dbReference type="ARBA" id="ARBA00022448"/>
    </source>
</evidence>
<dbReference type="GO" id="GO:0016020">
    <property type="term" value="C:membrane"/>
    <property type="evidence" value="ECO:0007669"/>
    <property type="project" value="TreeGrafter"/>
</dbReference>
<feature type="non-terminal residue" evidence="11">
    <location>
        <position position="952"/>
    </location>
</feature>
<dbReference type="CDD" id="cd09090">
    <property type="entry name" value="INPP5c_ScInp51p-like"/>
    <property type="match status" value="1"/>
</dbReference>
<dbReference type="SMART" id="SM00128">
    <property type="entry name" value="IPPc"/>
    <property type="match status" value="1"/>
</dbReference>
<dbReference type="OrthoDB" id="405996at2759"/>
<dbReference type="PANTHER" id="PTHR11200:SF257">
    <property type="entry name" value="PHOSPHOINOSITIDE 5-PHOSPHATASE"/>
    <property type="match status" value="1"/>
</dbReference>
<feature type="region of interest" description="Disordered" evidence="9">
    <location>
        <begin position="922"/>
        <end position="952"/>
    </location>
</feature>
<comment type="similarity">
    <text evidence="3">In the central section; belongs to the inositol 1,4,5-trisphosphate 5-phosphatase family.</text>
</comment>
<reference evidence="11 12" key="1">
    <citation type="journal article" date="2016" name="Proc. Natl. Acad. Sci. U.S.A.">
        <title>Comparative genomics of biotechnologically important yeasts.</title>
        <authorList>
            <person name="Riley R."/>
            <person name="Haridas S."/>
            <person name="Wolfe K.H."/>
            <person name="Lopes M.R."/>
            <person name="Hittinger C.T."/>
            <person name="Goeker M."/>
            <person name="Salamov A.A."/>
            <person name="Wisecaver J.H."/>
            <person name="Long T.M."/>
            <person name="Calvey C.H."/>
            <person name="Aerts A.L."/>
            <person name="Barry K.W."/>
            <person name="Choi C."/>
            <person name="Clum A."/>
            <person name="Coughlan A.Y."/>
            <person name="Deshpande S."/>
            <person name="Douglass A.P."/>
            <person name="Hanson S.J."/>
            <person name="Klenk H.-P."/>
            <person name="LaButti K.M."/>
            <person name="Lapidus A."/>
            <person name="Lindquist E.A."/>
            <person name="Lipzen A.M."/>
            <person name="Meier-Kolthoff J.P."/>
            <person name="Ohm R.A."/>
            <person name="Otillar R.P."/>
            <person name="Pangilinan J.L."/>
            <person name="Peng Y."/>
            <person name="Rokas A."/>
            <person name="Rosa C.A."/>
            <person name="Scheuner C."/>
            <person name="Sibirny A.A."/>
            <person name="Slot J.C."/>
            <person name="Stielow J.B."/>
            <person name="Sun H."/>
            <person name="Kurtzman C.P."/>
            <person name="Blackwell M."/>
            <person name="Grigoriev I.V."/>
            <person name="Jeffries T.W."/>
        </authorList>
    </citation>
    <scope>NUCLEOTIDE SEQUENCE [LARGE SCALE GENOMIC DNA]</scope>
    <source>
        <strain evidence="11 12">DSM 6958</strain>
    </source>
</reference>
<evidence type="ECO:0000313" key="11">
    <source>
        <dbReference type="EMBL" id="ODQ68625.1"/>
    </source>
</evidence>
<accession>A0A1E3PT58</accession>
<evidence type="ECO:0000256" key="3">
    <source>
        <dbReference type="ARBA" id="ARBA00009678"/>
    </source>
</evidence>
<evidence type="ECO:0000256" key="7">
    <source>
        <dbReference type="ARBA" id="ARBA00022801"/>
    </source>
</evidence>
<dbReference type="PANTHER" id="PTHR11200">
    <property type="entry name" value="INOSITOL 5-PHOSPHATASE"/>
    <property type="match status" value="1"/>
</dbReference>
<dbReference type="PROSITE" id="PS50275">
    <property type="entry name" value="SAC"/>
    <property type="match status" value="1"/>
</dbReference>
<name>A0A1E3PT58_9ASCO</name>
<dbReference type="EMBL" id="KV454406">
    <property type="protein sequence ID" value="ODQ68625.1"/>
    <property type="molecule type" value="Genomic_DNA"/>
</dbReference>
<comment type="similarity">
    <text evidence="2">Belongs to the synaptojanin family.</text>
</comment>
<dbReference type="Pfam" id="PF22669">
    <property type="entry name" value="Exo_endo_phos2"/>
    <property type="match status" value="1"/>
</dbReference>
<feature type="domain" description="SAC" evidence="10">
    <location>
        <begin position="146"/>
        <end position="478"/>
    </location>
</feature>
<feature type="compositionally biased region" description="Basic and acidic residues" evidence="9">
    <location>
        <begin position="931"/>
        <end position="952"/>
    </location>
</feature>
<dbReference type="EC" id="3.1.3.36" evidence="4"/>
<dbReference type="InterPro" id="IPR002013">
    <property type="entry name" value="SAC_dom"/>
</dbReference>
<proteinExistence type="inferred from homology"/>
<evidence type="ECO:0000256" key="4">
    <source>
        <dbReference type="ARBA" id="ARBA00013044"/>
    </source>
</evidence>
<evidence type="ECO:0000256" key="2">
    <source>
        <dbReference type="ARBA" id="ARBA00008943"/>
    </source>
</evidence>
<sequence length="952" mass="107288">MKVYVNEYPRSLALATDDYAFIFRYANNKADTMASSSKSNIPECIVEFASRKSINFDSYHPISSLECYGFLGIINIDSDAFLCVITGKTQVASPRPGETINRIYSVEFHCLNRDTWDFLTIDINGFPIESDLDRGGPYEEHPCAQVRKLLCNNSFFYSTDFDLTSTLQLRGSNRDFSSDSYDESFMWNSYMMSEIFKFRSQLMPQERKAINDCGFLTTAIRGFAQTVNVGLGGGINARLTIISRQSWHRTGTRYISRGIDDEGNVSNFVETETILYTDDICFGYTQIRGSVPTFWEQDINLLSAKVHITRSLEAAQPAFNRHFDNLIQKFGIIHNINLLADKSGEIDLTRRYNSLVKSGIHFQSQVSMTNFDFHAEVARSGYASANRIIPLIRNSIVEFAFFASDVGKSQDLNEQIGVFRVNCLDCLDRTNLIQQIISKNALQMFLEYYGIHSGQDIWVKHNVIWADNGDQLSQIYAGTNALKTSFTRSGKMNLAGAIADATKSVSRLYINNFVDKSRQNTMDVLLGRQAGQAGVVLHDPINDFVTSQLKKRQGEFSSQKDIKILAGTFNLNGVLTDADLTPWIFPNPEDLIVSPDLVLIGFQEIVELTAGQILNADPGKKEFWERRVLECLNERDSYVLLRSGQLVGTALMLFVKKSEVEYIRNVEGAMKKTGLGGMAGNKGGVAVSFNYANTSFCFITAHLAAGLKNVDERHSDYKVISSGLRFSRGKTIKDHDTVIWLGDFNYRVDLPNEQVRKIVPEGDFGALFEYDQLNLQMVSGNTFPFYNEMQIKFPPTYKFDNGTDIYDTSEKARTPSWTDRILSRGTNLRQLSYGSAPLMFSDHRPVFATFDASITIIDEHLKAKLSSQLYDKRRAEVGNTNDIVSLIDINETTLTHGLPPPSSDTRKWWLSNGQSAKVQVNPPKSDMVFNPRRDPNPFHKSNEPDFIDKVGL</sequence>
<dbReference type="Pfam" id="PF02383">
    <property type="entry name" value="Syja_N"/>
    <property type="match status" value="1"/>
</dbReference>
<dbReference type="InterPro" id="IPR036691">
    <property type="entry name" value="Endo/exonu/phosph_ase_sf"/>
</dbReference>
<organism evidence="11 12">
    <name type="scientific">Nadsonia fulvescens var. elongata DSM 6958</name>
    <dbReference type="NCBI Taxonomy" id="857566"/>
    <lineage>
        <taxon>Eukaryota</taxon>
        <taxon>Fungi</taxon>
        <taxon>Dikarya</taxon>
        <taxon>Ascomycota</taxon>
        <taxon>Saccharomycotina</taxon>
        <taxon>Dipodascomycetes</taxon>
        <taxon>Dipodascales</taxon>
        <taxon>Dipodascales incertae sedis</taxon>
        <taxon>Nadsonia</taxon>
    </lineage>
</organism>
<keyword evidence="5" id="KW-0813">Transport</keyword>
<dbReference type="InterPro" id="IPR000300">
    <property type="entry name" value="IPPc"/>
</dbReference>
<dbReference type="STRING" id="857566.A0A1E3PT58"/>
<evidence type="ECO:0000313" key="12">
    <source>
        <dbReference type="Proteomes" id="UP000095009"/>
    </source>
</evidence>
<evidence type="ECO:0000256" key="6">
    <source>
        <dbReference type="ARBA" id="ARBA00022490"/>
    </source>
</evidence>
<evidence type="ECO:0000256" key="9">
    <source>
        <dbReference type="SAM" id="MobiDB-lite"/>
    </source>
</evidence>
<keyword evidence="6" id="KW-0963">Cytoplasm</keyword>
<dbReference type="FunFam" id="3.60.10.10:FF:000029">
    <property type="entry name" value="Inositol polyphosphate 5-phosphatase"/>
    <property type="match status" value="1"/>
</dbReference>
<dbReference type="GO" id="GO:0015031">
    <property type="term" value="P:protein transport"/>
    <property type="evidence" value="ECO:0007669"/>
    <property type="project" value="UniProtKB-KW"/>
</dbReference>
<dbReference type="GO" id="GO:0046856">
    <property type="term" value="P:phosphatidylinositol dephosphorylation"/>
    <property type="evidence" value="ECO:0007669"/>
    <property type="project" value="InterPro"/>
</dbReference>